<dbReference type="RefSeq" id="WP_125568189.1">
    <property type="nucleotide sequence ID" value="NZ_AP019307.1"/>
</dbReference>
<gene>
    <name evidence="1" type="ORF">Back2_14870</name>
</gene>
<dbReference type="EMBL" id="AP019307">
    <property type="protein sequence ID" value="BBH17200.1"/>
    <property type="molecule type" value="Genomic_DNA"/>
</dbReference>
<name>A0A3G9IDZ6_9ACTN</name>
<accession>A0A3G9IDZ6</accession>
<evidence type="ECO:0000313" key="1">
    <source>
        <dbReference type="EMBL" id="BBH17200.1"/>
    </source>
</evidence>
<protein>
    <submittedName>
        <fullName evidence="1">Uncharacterized protein</fullName>
    </submittedName>
</protein>
<evidence type="ECO:0000313" key="2">
    <source>
        <dbReference type="Proteomes" id="UP000271573"/>
    </source>
</evidence>
<organism evidence="1 2">
    <name type="scientific">Nocardioides baekrokdamisoli</name>
    <dbReference type="NCBI Taxonomy" id="1804624"/>
    <lineage>
        <taxon>Bacteria</taxon>
        <taxon>Bacillati</taxon>
        <taxon>Actinomycetota</taxon>
        <taxon>Actinomycetes</taxon>
        <taxon>Propionibacteriales</taxon>
        <taxon>Nocardioidaceae</taxon>
        <taxon>Nocardioides</taxon>
    </lineage>
</organism>
<dbReference type="Proteomes" id="UP000271573">
    <property type="component" value="Chromosome"/>
</dbReference>
<proteinExistence type="predicted"/>
<keyword evidence="2" id="KW-1185">Reference proteome</keyword>
<dbReference type="OrthoDB" id="4281720at2"/>
<dbReference type="KEGG" id="nbe:Back2_14870"/>
<reference evidence="1 2" key="1">
    <citation type="submission" date="2018-11" db="EMBL/GenBank/DDBJ databases">
        <title>Complete genome sequence of Nocardioides baekrokdamisoli strain KCTC 39748.</title>
        <authorList>
            <person name="Kang S.W."/>
            <person name="Lee K.C."/>
            <person name="Kim K.K."/>
            <person name="Kim J.S."/>
            <person name="Kim D.S."/>
            <person name="Ko S.H."/>
            <person name="Yang S.H."/>
            <person name="Shin Y.K."/>
            <person name="Lee J.S."/>
        </authorList>
    </citation>
    <scope>NUCLEOTIDE SEQUENCE [LARGE SCALE GENOMIC DNA]</scope>
    <source>
        <strain evidence="1 2">KCTC 39748</strain>
    </source>
</reference>
<dbReference type="AlphaFoldDB" id="A0A3G9IDZ6"/>
<sequence>MYADADGNPAIQESVLLYLDELGTKARLPTLNDDGLRASLRDYKDIDHWFIGDPDLDSVQRSLRFSDNTVVASPVTDSDDGGAFNHVSAAAHYQFALALRGHFLRGAITRGPVYIASGYVTGQALAEAVLLEETQAIFPRVLLQRSLWHGIIRESQYEAIPSHSPYNQYVLVDSDGELFVNYLGASLEELMPEDPLHGRGIAARHRDAVAAKLDEHANNEHVRRKYAWTAGYHNWVCAALFDDPEEFLIGTSLDHLETTYPRTFRTVVA</sequence>